<dbReference type="Proteomes" id="UP000827092">
    <property type="component" value="Unassembled WGS sequence"/>
</dbReference>
<dbReference type="AlphaFoldDB" id="A0AAV6VIF1"/>
<gene>
    <name evidence="2" type="ORF">JTE90_003571</name>
</gene>
<name>A0AAV6VIF1_9ARAC</name>
<sequence length="69" mass="7782">MTHLEDLKLQTRLKNDVADGTMKTKGTTAKKLPEKPKTNNKKKNVKTAVNKKNVQSDEVKTTKVMKTVE</sequence>
<evidence type="ECO:0000256" key="1">
    <source>
        <dbReference type="SAM" id="MobiDB-lite"/>
    </source>
</evidence>
<dbReference type="EMBL" id="JAFNEN010000068">
    <property type="protein sequence ID" value="KAG8196557.1"/>
    <property type="molecule type" value="Genomic_DNA"/>
</dbReference>
<protein>
    <submittedName>
        <fullName evidence="2">Uncharacterized protein</fullName>
    </submittedName>
</protein>
<keyword evidence="3" id="KW-1185">Reference proteome</keyword>
<accession>A0AAV6VIF1</accession>
<feature type="compositionally biased region" description="Low complexity" evidence="1">
    <location>
        <begin position="20"/>
        <end position="30"/>
    </location>
</feature>
<evidence type="ECO:0000313" key="3">
    <source>
        <dbReference type="Proteomes" id="UP000827092"/>
    </source>
</evidence>
<reference evidence="2 3" key="1">
    <citation type="journal article" date="2022" name="Nat. Ecol. Evol.">
        <title>A masculinizing supergene underlies an exaggerated male reproductive morph in a spider.</title>
        <authorList>
            <person name="Hendrickx F."/>
            <person name="De Corte Z."/>
            <person name="Sonet G."/>
            <person name="Van Belleghem S.M."/>
            <person name="Kostlbacher S."/>
            <person name="Vangestel C."/>
        </authorList>
    </citation>
    <scope>NUCLEOTIDE SEQUENCE [LARGE SCALE GENOMIC DNA]</scope>
    <source>
        <strain evidence="2">W744_W776</strain>
    </source>
</reference>
<proteinExistence type="predicted"/>
<comment type="caution">
    <text evidence="2">The sequence shown here is derived from an EMBL/GenBank/DDBJ whole genome shotgun (WGS) entry which is preliminary data.</text>
</comment>
<organism evidence="2 3">
    <name type="scientific">Oedothorax gibbosus</name>
    <dbReference type="NCBI Taxonomy" id="931172"/>
    <lineage>
        <taxon>Eukaryota</taxon>
        <taxon>Metazoa</taxon>
        <taxon>Ecdysozoa</taxon>
        <taxon>Arthropoda</taxon>
        <taxon>Chelicerata</taxon>
        <taxon>Arachnida</taxon>
        <taxon>Araneae</taxon>
        <taxon>Araneomorphae</taxon>
        <taxon>Entelegynae</taxon>
        <taxon>Araneoidea</taxon>
        <taxon>Linyphiidae</taxon>
        <taxon>Erigoninae</taxon>
        <taxon>Oedothorax</taxon>
    </lineage>
</organism>
<feature type="region of interest" description="Disordered" evidence="1">
    <location>
        <begin position="16"/>
        <end position="48"/>
    </location>
</feature>
<evidence type="ECO:0000313" key="2">
    <source>
        <dbReference type="EMBL" id="KAG8196557.1"/>
    </source>
</evidence>